<dbReference type="Gene3D" id="3.20.20.30">
    <property type="entry name" value="Luciferase-like domain"/>
    <property type="match status" value="1"/>
</dbReference>
<name>A0ABD7A505_9PAST</name>
<gene>
    <name evidence="2" type="ORF">HV560_04910</name>
</gene>
<keyword evidence="1" id="KW-0732">Signal</keyword>
<evidence type="ECO:0000313" key="3">
    <source>
        <dbReference type="Proteomes" id="UP000509784"/>
    </source>
</evidence>
<evidence type="ECO:0000313" key="2">
    <source>
        <dbReference type="EMBL" id="QLB41342.1"/>
    </source>
</evidence>
<organism evidence="2 3">
    <name type="scientific">Mannheimia pernigra</name>
    <dbReference type="NCBI Taxonomy" id="111844"/>
    <lineage>
        <taxon>Bacteria</taxon>
        <taxon>Pseudomonadati</taxon>
        <taxon>Pseudomonadota</taxon>
        <taxon>Gammaproteobacteria</taxon>
        <taxon>Pasteurellales</taxon>
        <taxon>Pasteurellaceae</taxon>
        <taxon>Mannheimia</taxon>
    </lineage>
</organism>
<accession>A0ABD7A505</accession>
<dbReference type="EMBL" id="CP055305">
    <property type="protein sequence ID" value="QLB41342.1"/>
    <property type="molecule type" value="Genomic_DNA"/>
</dbReference>
<dbReference type="KEGG" id="mpeg:HV560_04910"/>
<proteinExistence type="predicted"/>
<evidence type="ECO:0000256" key="1">
    <source>
        <dbReference type="SAM" id="SignalP"/>
    </source>
</evidence>
<dbReference type="Proteomes" id="UP000509784">
    <property type="component" value="Chromosome"/>
</dbReference>
<sequence>MKTLLKSTAIALALSLSFGSVAVAKTPKPLVKVSLSKSLVQTIKTQDGFSLAPDSQMGVREFVEKVVPILQERGIYHTDYEGDTLREHLGVPYQYGLKG</sequence>
<dbReference type="AlphaFoldDB" id="A0ABD7A505"/>
<reference evidence="2 3" key="1">
    <citation type="submission" date="2020-06" db="EMBL/GenBank/DDBJ databases">
        <title>Mannheimia pernigra sp. nov. isolated from bovine respiratory tract.</title>
        <authorList>
            <person name="Kuhnert P."/>
            <person name="Akarsu-Egger H."/>
        </authorList>
    </citation>
    <scope>NUCLEOTIDE SEQUENCE [LARGE SCALE GENOMIC DNA]</scope>
    <source>
        <strain evidence="2 3">17CN0883</strain>
    </source>
</reference>
<feature type="chain" id="PRO_5044847014" evidence="1">
    <location>
        <begin position="25"/>
        <end position="99"/>
    </location>
</feature>
<protein>
    <submittedName>
        <fullName evidence="2">Uncharacterized protein</fullName>
    </submittedName>
</protein>
<dbReference type="SUPFAM" id="SSF51679">
    <property type="entry name" value="Bacterial luciferase-like"/>
    <property type="match status" value="1"/>
</dbReference>
<dbReference type="RefSeq" id="WP_202880337.1">
    <property type="nucleotide sequence ID" value="NZ_CP055305.1"/>
</dbReference>
<feature type="signal peptide" evidence="1">
    <location>
        <begin position="1"/>
        <end position="24"/>
    </location>
</feature>
<dbReference type="InterPro" id="IPR036661">
    <property type="entry name" value="Luciferase-like_sf"/>
</dbReference>